<feature type="transmembrane region" description="Helical" evidence="7">
    <location>
        <begin position="159"/>
        <end position="177"/>
    </location>
</feature>
<evidence type="ECO:0000256" key="1">
    <source>
        <dbReference type="ARBA" id="ARBA00004651"/>
    </source>
</evidence>
<feature type="transmembrane region" description="Helical" evidence="7">
    <location>
        <begin position="126"/>
        <end position="147"/>
    </location>
</feature>
<evidence type="ECO:0000256" key="6">
    <source>
        <dbReference type="ARBA" id="ARBA00023136"/>
    </source>
</evidence>
<evidence type="ECO:0000256" key="2">
    <source>
        <dbReference type="ARBA" id="ARBA00008193"/>
    </source>
</evidence>
<keyword evidence="3" id="KW-1003">Cell membrane</keyword>
<keyword evidence="5 7" id="KW-1133">Transmembrane helix</keyword>
<dbReference type="GO" id="GO:0005886">
    <property type="term" value="C:plasma membrane"/>
    <property type="evidence" value="ECO:0007669"/>
    <property type="project" value="UniProtKB-SubCell"/>
</dbReference>
<dbReference type="Pfam" id="PF03458">
    <property type="entry name" value="Gly_transporter"/>
    <property type="match status" value="2"/>
</dbReference>
<feature type="transmembrane region" description="Helical" evidence="7">
    <location>
        <begin position="183"/>
        <end position="200"/>
    </location>
</feature>
<name>A0A3M9MRY2_9BACT</name>
<keyword evidence="4 7" id="KW-0812">Transmembrane</keyword>
<dbReference type="PANTHER" id="PTHR30506:SF3">
    <property type="entry name" value="UPF0126 INNER MEMBRANE PROTEIN YADS-RELATED"/>
    <property type="match status" value="1"/>
</dbReference>
<dbReference type="EMBL" id="RJJE01000017">
    <property type="protein sequence ID" value="RNI27965.1"/>
    <property type="molecule type" value="Genomic_DNA"/>
</dbReference>
<comment type="subcellular location">
    <subcellularLocation>
        <location evidence="1">Cell membrane</location>
        <topology evidence="1">Multi-pass membrane protein</topology>
    </subcellularLocation>
</comment>
<comment type="caution">
    <text evidence="9">The sequence shown here is derived from an EMBL/GenBank/DDBJ whole genome shotgun (WGS) entry which is preliminary data.</text>
</comment>
<organism evidence="9 10">
    <name type="scientific">Rufibacter immobilis</name>
    <dbReference type="NCBI Taxonomy" id="1348778"/>
    <lineage>
        <taxon>Bacteria</taxon>
        <taxon>Pseudomonadati</taxon>
        <taxon>Bacteroidota</taxon>
        <taxon>Cytophagia</taxon>
        <taxon>Cytophagales</taxon>
        <taxon>Hymenobacteraceae</taxon>
        <taxon>Rufibacter</taxon>
    </lineage>
</organism>
<dbReference type="Proteomes" id="UP000271010">
    <property type="component" value="Unassembled WGS sequence"/>
</dbReference>
<evidence type="ECO:0000259" key="8">
    <source>
        <dbReference type="Pfam" id="PF03458"/>
    </source>
</evidence>
<keyword evidence="6 7" id="KW-0472">Membrane</keyword>
<evidence type="ECO:0000313" key="9">
    <source>
        <dbReference type="EMBL" id="RNI27965.1"/>
    </source>
</evidence>
<feature type="transmembrane region" description="Helical" evidence="7">
    <location>
        <begin position="12"/>
        <end position="35"/>
    </location>
</feature>
<evidence type="ECO:0000313" key="10">
    <source>
        <dbReference type="Proteomes" id="UP000271010"/>
    </source>
</evidence>
<reference evidence="9 10" key="1">
    <citation type="submission" date="2018-11" db="EMBL/GenBank/DDBJ databases">
        <title>Rufibacter latericius sp. nov., isolated from water in Baiyang Lake.</title>
        <authorList>
            <person name="Yang Y."/>
        </authorList>
    </citation>
    <scope>NUCLEOTIDE SEQUENCE [LARGE SCALE GENOMIC DNA]</scope>
    <source>
        <strain evidence="9 10">MCC P1</strain>
    </source>
</reference>
<evidence type="ECO:0000256" key="3">
    <source>
        <dbReference type="ARBA" id="ARBA00022475"/>
    </source>
</evidence>
<evidence type="ECO:0000256" key="4">
    <source>
        <dbReference type="ARBA" id="ARBA00022692"/>
    </source>
</evidence>
<evidence type="ECO:0000256" key="5">
    <source>
        <dbReference type="ARBA" id="ARBA00022989"/>
    </source>
</evidence>
<proteinExistence type="inferred from homology"/>
<protein>
    <submittedName>
        <fullName evidence="9">Trimeric intracellular cation channel family protein</fullName>
    </submittedName>
</protein>
<evidence type="ECO:0000256" key="7">
    <source>
        <dbReference type="SAM" id="Phobius"/>
    </source>
</evidence>
<dbReference type="InterPro" id="IPR005115">
    <property type="entry name" value="Gly_transporter"/>
</dbReference>
<keyword evidence="10" id="KW-1185">Reference proteome</keyword>
<sequence>MPQLPISELPVSALIPAIDIIGTFVFAISGTLTAASKKLDPFGASVIAFVTALGGGTLRDVLLDVRPVWVQEEKLLITVFVSVMVTLLFRQKVEKYRKTMFLFDTLGIAMFTILGLEKALRFGVPPLIALVMGVVSAVFGGVVRDILCNDIPLIFRREIYATACLAGGVAYLLMRLAPVPGEVPMTVAVGIIIVIRLLAVRLKWAFPNLKPEEENISL</sequence>
<dbReference type="RefSeq" id="WP_123134432.1">
    <property type="nucleotide sequence ID" value="NZ_RJJE01000017.1"/>
</dbReference>
<dbReference type="AlphaFoldDB" id="A0A3M9MRY2"/>
<comment type="similarity">
    <text evidence="2">Belongs to the UPF0126 family.</text>
</comment>
<feature type="domain" description="Glycine transporter" evidence="8">
    <location>
        <begin position="18"/>
        <end position="90"/>
    </location>
</feature>
<dbReference type="PANTHER" id="PTHR30506">
    <property type="entry name" value="INNER MEMBRANE PROTEIN"/>
    <property type="match status" value="1"/>
</dbReference>
<feature type="domain" description="Glycine transporter" evidence="8">
    <location>
        <begin position="102"/>
        <end position="174"/>
    </location>
</feature>
<gene>
    <name evidence="9" type="ORF">EFA69_17925</name>
</gene>
<feature type="transmembrane region" description="Helical" evidence="7">
    <location>
        <begin position="101"/>
        <end position="120"/>
    </location>
</feature>
<dbReference type="OrthoDB" id="9791874at2"/>
<accession>A0A3M9MRY2</accession>